<protein>
    <recommendedName>
        <fullName evidence="5">Septum formation initiator</fullName>
    </recommendedName>
</protein>
<organism evidence="3 4">
    <name type="scientific">Ktedonobacter robiniae</name>
    <dbReference type="NCBI Taxonomy" id="2778365"/>
    <lineage>
        <taxon>Bacteria</taxon>
        <taxon>Bacillati</taxon>
        <taxon>Chloroflexota</taxon>
        <taxon>Ktedonobacteria</taxon>
        <taxon>Ktedonobacterales</taxon>
        <taxon>Ktedonobacteraceae</taxon>
        <taxon>Ktedonobacter</taxon>
    </lineage>
</organism>
<feature type="transmembrane region" description="Helical" evidence="2">
    <location>
        <begin position="25"/>
        <end position="46"/>
    </location>
</feature>
<dbReference type="InterPro" id="IPR007060">
    <property type="entry name" value="FtsL/DivIC"/>
</dbReference>
<dbReference type="EMBL" id="BNJG01000001">
    <property type="protein sequence ID" value="GHO53266.1"/>
    <property type="molecule type" value="Genomic_DNA"/>
</dbReference>
<dbReference type="Pfam" id="PF04977">
    <property type="entry name" value="DivIC"/>
    <property type="match status" value="1"/>
</dbReference>
<keyword evidence="4" id="KW-1185">Reference proteome</keyword>
<gene>
    <name evidence="3" type="ORF">KSB_17410</name>
</gene>
<keyword evidence="2" id="KW-0472">Membrane</keyword>
<evidence type="ECO:0008006" key="5">
    <source>
        <dbReference type="Google" id="ProtNLM"/>
    </source>
</evidence>
<evidence type="ECO:0000313" key="4">
    <source>
        <dbReference type="Proteomes" id="UP000654345"/>
    </source>
</evidence>
<keyword evidence="2" id="KW-1133">Transmembrane helix</keyword>
<sequence>MTSAIGLEETFGHQRARRQSLFKQTLMWITGLICAVLLLGTLAQAWSNSQLTRTVQSEQLRLQSLQQRNDQLKKDVNKYKDPAVIESEARQQLGYVRPGEKPVVVVQADTTTTTRTASTRTTKSDSGYWLEWLQALFGNG</sequence>
<name>A0ABQ3UKQ6_9CHLR</name>
<evidence type="ECO:0000313" key="3">
    <source>
        <dbReference type="EMBL" id="GHO53266.1"/>
    </source>
</evidence>
<feature type="coiled-coil region" evidence="1">
    <location>
        <begin position="48"/>
        <end position="82"/>
    </location>
</feature>
<comment type="caution">
    <text evidence="3">The sequence shown here is derived from an EMBL/GenBank/DDBJ whole genome shotgun (WGS) entry which is preliminary data.</text>
</comment>
<keyword evidence="1" id="KW-0175">Coiled coil</keyword>
<keyword evidence="2" id="KW-0812">Transmembrane</keyword>
<proteinExistence type="predicted"/>
<evidence type="ECO:0000256" key="1">
    <source>
        <dbReference type="SAM" id="Coils"/>
    </source>
</evidence>
<accession>A0ABQ3UKQ6</accession>
<dbReference type="Proteomes" id="UP000654345">
    <property type="component" value="Unassembled WGS sequence"/>
</dbReference>
<reference evidence="3 4" key="1">
    <citation type="journal article" date="2021" name="Int. J. Syst. Evol. Microbiol.">
        <title>Reticulibacter mediterranei gen. nov., sp. nov., within the new family Reticulibacteraceae fam. nov., and Ktedonospora formicarum gen. nov., sp. nov., Ktedonobacter robiniae sp. nov., Dictyobacter formicarum sp. nov. and Dictyobacter arantiisoli sp. nov., belonging to the class Ktedonobacteria.</title>
        <authorList>
            <person name="Yabe S."/>
            <person name="Zheng Y."/>
            <person name="Wang C.M."/>
            <person name="Sakai Y."/>
            <person name="Abe K."/>
            <person name="Yokota A."/>
            <person name="Donadio S."/>
            <person name="Cavaletti L."/>
            <person name="Monciardini P."/>
        </authorList>
    </citation>
    <scope>NUCLEOTIDE SEQUENCE [LARGE SCALE GENOMIC DNA]</scope>
    <source>
        <strain evidence="3 4">SOSP1-30</strain>
    </source>
</reference>
<evidence type="ECO:0000256" key="2">
    <source>
        <dbReference type="SAM" id="Phobius"/>
    </source>
</evidence>